<dbReference type="PROSITE" id="PS50878">
    <property type="entry name" value="RT_POL"/>
    <property type="match status" value="1"/>
</dbReference>
<dbReference type="GO" id="GO:0006508">
    <property type="term" value="P:proteolysis"/>
    <property type="evidence" value="ECO:0007669"/>
    <property type="project" value="InterPro"/>
</dbReference>
<keyword evidence="3" id="KW-0378">Hydrolase</keyword>
<evidence type="ECO:0000256" key="4">
    <source>
        <dbReference type="ARBA" id="ARBA00022842"/>
    </source>
</evidence>
<dbReference type="GO" id="GO:0004519">
    <property type="term" value="F:endonuclease activity"/>
    <property type="evidence" value="ECO:0007669"/>
    <property type="project" value="UniProtKB-KW"/>
</dbReference>
<dbReference type="STRING" id="70415.A0A5S6QGB7"/>
<keyword evidence="3" id="KW-0255">Endonuclease</keyword>
<dbReference type="GO" id="GO:0003723">
    <property type="term" value="F:RNA binding"/>
    <property type="evidence" value="ECO:0007669"/>
    <property type="project" value="UniProtKB-KW"/>
</dbReference>
<dbReference type="InterPro" id="IPR043128">
    <property type="entry name" value="Rev_trsase/Diguanyl_cyclase"/>
</dbReference>
<dbReference type="Gene3D" id="1.10.340.70">
    <property type="match status" value="1"/>
</dbReference>
<dbReference type="FunFam" id="3.30.70.270:FF:000020">
    <property type="entry name" value="Transposon Tf2-6 polyprotein-like Protein"/>
    <property type="match status" value="1"/>
</dbReference>
<name>A0A5S6QGB7_TRIMR</name>
<keyword evidence="6" id="KW-0229">DNA integration</keyword>
<dbReference type="InterPro" id="IPR050951">
    <property type="entry name" value="Retrovirus_Pol_polyprotein"/>
</dbReference>
<dbReference type="Proteomes" id="UP000046395">
    <property type="component" value="Unassembled WGS sequence"/>
</dbReference>
<dbReference type="InterPro" id="IPR041577">
    <property type="entry name" value="RT_RNaseH_2"/>
</dbReference>
<dbReference type="GO" id="GO:0004190">
    <property type="term" value="F:aspartic-type endopeptidase activity"/>
    <property type="evidence" value="ECO:0007669"/>
    <property type="project" value="InterPro"/>
</dbReference>
<dbReference type="Pfam" id="PF00078">
    <property type="entry name" value="RVT_1"/>
    <property type="match status" value="1"/>
</dbReference>
<organism evidence="10 11">
    <name type="scientific">Trichuris muris</name>
    <name type="common">Mouse whipworm</name>
    <dbReference type="NCBI Taxonomy" id="70415"/>
    <lineage>
        <taxon>Eukaryota</taxon>
        <taxon>Metazoa</taxon>
        <taxon>Ecdysozoa</taxon>
        <taxon>Nematoda</taxon>
        <taxon>Enoplea</taxon>
        <taxon>Dorylaimia</taxon>
        <taxon>Trichinellida</taxon>
        <taxon>Trichuridae</taxon>
        <taxon>Trichuris</taxon>
    </lineage>
</organism>
<dbReference type="SUPFAM" id="SSF50630">
    <property type="entry name" value="Acid proteases"/>
    <property type="match status" value="1"/>
</dbReference>
<keyword evidence="5" id="KW-0694">RNA-binding</keyword>
<dbReference type="GO" id="GO:0003964">
    <property type="term" value="F:RNA-directed DNA polymerase activity"/>
    <property type="evidence" value="ECO:0007669"/>
    <property type="project" value="UniProtKB-KW"/>
</dbReference>
<dbReference type="InterPro" id="IPR021109">
    <property type="entry name" value="Peptidase_aspartic_dom_sf"/>
</dbReference>
<dbReference type="EC" id="2.7.7.49" evidence="1"/>
<keyword evidence="8" id="KW-0472">Membrane</keyword>
<reference evidence="11" key="1">
    <citation type="submission" date="2019-12" db="UniProtKB">
        <authorList>
            <consortium name="WormBaseParasite"/>
        </authorList>
    </citation>
    <scope>IDENTIFICATION</scope>
</reference>
<dbReference type="CDD" id="cd09274">
    <property type="entry name" value="RNase_HI_RT_Ty3"/>
    <property type="match status" value="1"/>
</dbReference>
<dbReference type="PROSITE" id="PS00141">
    <property type="entry name" value="ASP_PROTEASE"/>
    <property type="match status" value="1"/>
</dbReference>
<feature type="transmembrane region" description="Helical" evidence="8">
    <location>
        <begin position="176"/>
        <end position="196"/>
    </location>
</feature>
<keyword evidence="8" id="KW-0812">Transmembrane</keyword>
<dbReference type="InterPro" id="IPR043502">
    <property type="entry name" value="DNA/RNA_pol_sf"/>
</dbReference>
<protein>
    <recommendedName>
        <fullName evidence="1">RNA-directed DNA polymerase</fullName>
        <ecNumber evidence="1">2.7.7.49</ecNumber>
    </recommendedName>
</protein>
<evidence type="ECO:0000256" key="7">
    <source>
        <dbReference type="ARBA" id="ARBA00022918"/>
    </source>
</evidence>
<dbReference type="GO" id="GO:0015074">
    <property type="term" value="P:DNA integration"/>
    <property type="evidence" value="ECO:0007669"/>
    <property type="project" value="UniProtKB-KW"/>
</dbReference>
<keyword evidence="10" id="KW-1185">Reference proteome</keyword>
<evidence type="ECO:0000256" key="8">
    <source>
        <dbReference type="SAM" id="Phobius"/>
    </source>
</evidence>
<dbReference type="SUPFAM" id="SSF56672">
    <property type="entry name" value="DNA/RNA polymerases"/>
    <property type="match status" value="1"/>
</dbReference>
<evidence type="ECO:0000256" key="6">
    <source>
        <dbReference type="ARBA" id="ARBA00022908"/>
    </source>
</evidence>
<dbReference type="PANTHER" id="PTHR37984:SF15">
    <property type="entry name" value="INTEGRASE CATALYTIC DOMAIN-CONTAINING PROTEIN"/>
    <property type="match status" value="1"/>
</dbReference>
<dbReference type="InterPro" id="IPR001969">
    <property type="entry name" value="Aspartic_peptidase_AS"/>
</dbReference>
<dbReference type="Pfam" id="PF17919">
    <property type="entry name" value="RT_RNaseH_2"/>
    <property type="match status" value="1"/>
</dbReference>
<keyword evidence="7" id="KW-0808">Transferase</keyword>
<feature type="domain" description="Reverse transcriptase" evidence="9">
    <location>
        <begin position="262"/>
        <end position="439"/>
    </location>
</feature>
<dbReference type="PANTHER" id="PTHR37984">
    <property type="entry name" value="PROTEIN CBG26694"/>
    <property type="match status" value="1"/>
</dbReference>
<dbReference type="Gene3D" id="2.40.70.10">
    <property type="entry name" value="Acid Proteases"/>
    <property type="match status" value="1"/>
</dbReference>
<evidence type="ECO:0000256" key="1">
    <source>
        <dbReference type="ARBA" id="ARBA00012493"/>
    </source>
</evidence>
<dbReference type="Gene3D" id="3.30.70.270">
    <property type="match status" value="2"/>
</dbReference>
<dbReference type="InterPro" id="IPR000477">
    <property type="entry name" value="RT_dom"/>
</dbReference>
<dbReference type="FunFam" id="3.10.20.370:FF:000001">
    <property type="entry name" value="Retrovirus-related Pol polyprotein from transposon 17.6-like protein"/>
    <property type="match status" value="1"/>
</dbReference>
<dbReference type="WBParaSite" id="TMUE_2000006234.1">
    <property type="protein sequence ID" value="TMUE_2000006234.1"/>
    <property type="gene ID" value="WBGene00299525"/>
</dbReference>
<accession>A0A5S6QGB7</accession>
<dbReference type="Pfam" id="PF17921">
    <property type="entry name" value="Integrase_H2C2"/>
    <property type="match status" value="1"/>
</dbReference>
<dbReference type="CDD" id="cd01647">
    <property type="entry name" value="RT_LTR"/>
    <property type="match status" value="1"/>
</dbReference>
<evidence type="ECO:0000313" key="11">
    <source>
        <dbReference type="WBParaSite" id="TMUE_2000006234.1"/>
    </source>
</evidence>
<keyword evidence="2" id="KW-0540">Nuclease</keyword>
<sequence length="769" mass="86693">MLRCCRRKRQHWQCNREIAILRRFPPDGRTISCCQRDIVIVAAVSHIWRIRPAALRDVLAAANATKLDTSLKWCRSAEATAHDDVITSISTVCATDIRRLYAPIEVNVSGQAGTVRCMLDTGSTVSILPKCVLREQFPRAQVQTATKRLTTYTESPLPTLGCLLATVSYKGRMANACFFIVGSGIPLIGMDLISALRITIKGTEIVAAIGPERPSLKRLTSIKQFVHKVKVRPNVKPVQQKLRRLPLSIKNAVSEELRRLMEEEIIERVNASQWISPIVVVQKKTGGIRLCVDLREPNKAVIADSFPLPHIDDLLLRFRGAALFSILDLKEAYHQLRFHEDSRDLTAFITHDGLFRFRRVPYGLSSAPSAFLKIMTEILQGLPGVVCYLDDIVVFGQSTYEHDRNLDAVIHRLQQYDVTLNSSKCKLRQTELLFLGYKITRAGIRPEKSHLTAISEMHEPTNVHELRSLLGLLSWYSKFIPNFSTLAEPLRALTRAGNTFAWSAEAQESVEKLKTLLLESSALSLFDPALPTTVTTDASDVGIGAVLTQKHSCGTENTVAFASRTLSSTERKYSIVEKEALACVWAVEKWRPWLWGIPFELCSDQQALTTLLTSKAADRARMRIARWSARQLPFTYTVRHKPGTLNVVADTLSRLPIQSTDTEGNDDDEMVAEISNELIGIKQDDIRTATRHCSVLQKVTNYIQNGWPTNAKRIEEQLTPFFRLRFVIPESLQARLVALAHENHQGIVRTKMRLRELYWWPGMDNQVET</sequence>
<proteinExistence type="predicted"/>
<evidence type="ECO:0000256" key="2">
    <source>
        <dbReference type="ARBA" id="ARBA00022722"/>
    </source>
</evidence>
<keyword evidence="4" id="KW-0460">Magnesium</keyword>
<dbReference type="Gene3D" id="3.10.10.10">
    <property type="entry name" value="HIV Type 1 Reverse Transcriptase, subunit A, domain 1"/>
    <property type="match status" value="1"/>
</dbReference>
<keyword evidence="7" id="KW-0695">RNA-directed DNA polymerase</keyword>
<evidence type="ECO:0000259" key="9">
    <source>
        <dbReference type="PROSITE" id="PS50878"/>
    </source>
</evidence>
<evidence type="ECO:0000256" key="3">
    <source>
        <dbReference type="ARBA" id="ARBA00022759"/>
    </source>
</evidence>
<keyword evidence="7" id="KW-0548">Nucleotidyltransferase</keyword>
<evidence type="ECO:0000313" key="10">
    <source>
        <dbReference type="Proteomes" id="UP000046395"/>
    </source>
</evidence>
<evidence type="ECO:0000256" key="5">
    <source>
        <dbReference type="ARBA" id="ARBA00022884"/>
    </source>
</evidence>
<dbReference type="AlphaFoldDB" id="A0A5S6QGB7"/>
<keyword evidence="8" id="KW-1133">Transmembrane helix</keyword>
<dbReference type="InterPro" id="IPR041588">
    <property type="entry name" value="Integrase_H2C2"/>
</dbReference>